<dbReference type="GO" id="GO:0003700">
    <property type="term" value="F:DNA-binding transcription factor activity"/>
    <property type="evidence" value="ECO:0007669"/>
    <property type="project" value="InterPro"/>
</dbReference>
<evidence type="ECO:0000256" key="5">
    <source>
        <dbReference type="SAM" id="Coils"/>
    </source>
</evidence>
<dbReference type="Gene3D" id="1.10.1660.10">
    <property type="match status" value="1"/>
</dbReference>
<dbReference type="PANTHER" id="PTHR30204:SF90">
    <property type="entry name" value="HTH-TYPE TRANSCRIPTIONAL ACTIVATOR MTA"/>
    <property type="match status" value="1"/>
</dbReference>
<dbReference type="InterPro" id="IPR047057">
    <property type="entry name" value="MerR_fam"/>
</dbReference>
<dbReference type="SUPFAM" id="SSF89082">
    <property type="entry name" value="Antibiotic binding domain of TipA-like multidrug resistance regulators"/>
    <property type="match status" value="1"/>
</dbReference>
<dbReference type="InterPro" id="IPR036244">
    <property type="entry name" value="TipA-like_antibiotic-bd"/>
</dbReference>
<dbReference type="SMART" id="SM00422">
    <property type="entry name" value="HTH_MERR"/>
    <property type="match status" value="1"/>
</dbReference>
<dbReference type="InterPro" id="IPR012925">
    <property type="entry name" value="TipAS_dom"/>
</dbReference>
<evidence type="ECO:0000313" key="7">
    <source>
        <dbReference type="EMBL" id="QDP42052.1"/>
    </source>
</evidence>
<protein>
    <submittedName>
        <fullName evidence="7">MerR family transcriptional regulator</fullName>
    </submittedName>
</protein>
<gene>
    <name evidence="7" type="ORF">FN924_01750</name>
</gene>
<organism evidence="7 8">
    <name type="scientific">Radiobacillus deserti</name>
    <dbReference type="NCBI Taxonomy" id="2594883"/>
    <lineage>
        <taxon>Bacteria</taxon>
        <taxon>Bacillati</taxon>
        <taxon>Bacillota</taxon>
        <taxon>Bacilli</taxon>
        <taxon>Bacillales</taxon>
        <taxon>Bacillaceae</taxon>
        <taxon>Radiobacillus</taxon>
    </lineage>
</organism>
<dbReference type="Gene3D" id="1.10.490.50">
    <property type="entry name" value="Antibiotic binding domain of TipA-like multidrug resistance regulators"/>
    <property type="match status" value="1"/>
</dbReference>
<dbReference type="AlphaFoldDB" id="A0A516KKZ1"/>
<feature type="domain" description="HTH merR-type" evidence="6">
    <location>
        <begin position="2"/>
        <end position="71"/>
    </location>
</feature>
<keyword evidence="4" id="KW-0804">Transcription</keyword>
<evidence type="ECO:0000313" key="8">
    <source>
        <dbReference type="Proteomes" id="UP000315215"/>
    </source>
</evidence>
<dbReference type="OrthoDB" id="9814833at2"/>
<dbReference type="Proteomes" id="UP000315215">
    <property type="component" value="Chromosome"/>
</dbReference>
<dbReference type="GO" id="GO:0003677">
    <property type="term" value="F:DNA binding"/>
    <property type="evidence" value="ECO:0007669"/>
    <property type="project" value="UniProtKB-KW"/>
</dbReference>
<dbReference type="Pfam" id="PF13411">
    <property type="entry name" value="MerR_1"/>
    <property type="match status" value="1"/>
</dbReference>
<dbReference type="PROSITE" id="PS50937">
    <property type="entry name" value="HTH_MERR_2"/>
    <property type="match status" value="1"/>
</dbReference>
<dbReference type="InterPro" id="IPR000551">
    <property type="entry name" value="MerR-type_HTH_dom"/>
</dbReference>
<dbReference type="PANTHER" id="PTHR30204">
    <property type="entry name" value="REDOX-CYCLING DRUG-SENSING TRANSCRIPTIONAL ACTIVATOR SOXR"/>
    <property type="match status" value="1"/>
</dbReference>
<keyword evidence="5" id="KW-0175">Coiled coil</keyword>
<dbReference type="SUPFAM" id="SSF46955">
    <property type="entry name" value="Putative DNA-binding domain"/>
    <property type="match status" value="1"/>
</dbReference>
<proteinExistence type="predicted"/>
<feature type="coiled-coil region" evidence="5">
    <location>
        <begin position="77"/>
        <end position="107"/>
    </location>
</feature>
<keyword evidence="2" id="KW-0238">DNA-binding</keyword>
<name>A0A516KKZ1_9BACI</name>
<reference evidence="7 8" key="1">
    <citation type="submission" date="2019-07" db="EMBL/GenBank/DDBJ databases">
        <authorList>
            <person name="Li J."/>
        </authorList>
    </citation>
    <scope>NUCLEOTIDE SEQUENCE [LARGE SCALE GENOMIC DNA]</scope>
    <source>
        <strain evidence="7 8">TKL69</strain>
    </source>
</reference>
<keyword evidence="8" id="KW-1185">Reference proteome</keyword>
<evidence type="ECO:0000256" key="4">
    <source>
        <dbReference type="ARBA" id="ARBA00023163"/>
    </source>
</evidence>
<accession>A0A516KKZ1</accession>
<dbReference type="KEGG" id="aqt:FN924_01750"/>
<keyword evidence="1" id="KW-0805">Transcription regulation</keyword>
<keyword evidence="3" id="KW-0010">Activator</keyword>
<evidence type="ECO:0000256" key="1">
    <source>
        <dbReference type="ARBA" id="ARBA00023015"/>
    </source>
</evidence>
<dbReference type="Pfam" id="PF07739">
    <property type="entry name" value="TipAS"/>
    <property type="match status" value="1"/>
</dbReference>
<dbReference type="InterPro" id="IPR009061">
    <property type="entry name" value="DNA-bd_dom_put_sf"/>
</dbReference>
<sequence length="256" mass="30692">MMYRIKEVAKMAGISVRTLHYYDRIGLLRPEEVKENGYRYYSDEDCARLQQILFFKELGFSLKNIQATIDRPDFDRRKALMNHQKLLEEKKQRLEKILQSVEKTIESLDGGKQMSIEEMFEPFDMKKIEEHQKKYEQESKELYGHTDAYKESARRVKQYTEEDWRRIKEQNDEIYGGLIRLINHDPRDVEVQSLIGRYRQSITDYFYECTPEIFRGLGGLYISDERFRKNIDQYQHGLAAFMSKAIEVYCDQLESK</sequence>
<evidence type="ECO:0000256" key="2">
    <source>
        <dbReference type="ARBA" id="ARBA00023125"/>
    </source>
</evidence>
<evidence type="ECO:0000256" key="3">
    <source>
        <dbReference type="ARBA" id="ARBA00023159"/>
    </source>
</evidence>
<evidence type="ECO:0000259" key="6">
    <source>
        <dbReference type="PROSITE" id="PS50937"/>
    </source>
</evidence>
<dbReference type="EMBL" id="CP041666">
    <property type="protein sequence ID" value="QDP42052.1"/>
    <property type="molecule type" value="Genomic_DNA"/>
</dbReference>
<dbReference type="PRINTS" id="PR00040">
    <property type="entry name" value="HTHMERR"/>
</dbReference>
<dbReference type="CDD" id="cd01106">
    <property type="entry name" value="HTH_TipAL-Mta"/>
    <property type="match status" value="1"/>
</dbReference>